<dbReference type="Proteomes" id="UP000005204">
    <property type="component" value="Unassembled WGS sequence"/>
</dbReference>
<dbReference type="EnsemblMetazoa" id="XM_038012090.1">
    <property type="protein sequence ID" value="XP_037868018.1"/>
    <property type="gene ID" value="LOC101744692"/>
</dbReference>
<organism evidence="1 2">
    <name type="scientific">Bombyx mori</name>
    <name type="common">Silk moth</name>
    <dbReference type="NCBI Taxonomy" id="7091"/>
    <lineage>
        <taxon>Eukaryota</taxon>
        <taxon>Metazoa</taxon>
        <taxon>Ecdysozoa</taxon>
        <taxon>Arthropoda</taxon>
        <taxon>Hexapoda</taxon>
        <taxon>Insecta</taxon>
        <taxon>Pterygota</taxon>
        <taxon>Neoptera</taxon>
        <taxon>Endopterygota</taxon>
        <taxon>Lepidoptera</taxon>
        <taxon>Glossata</taxon>
        <taxon>Ditrysia</taxon>
        <taxon>Bombycoidea</taxon>
        <taxon>Bombycidae</taxon>
        <taxon>Bombycinae</taxon>
        <taxon>Bombyx</taxon>
    </lineage>
</organism>
<dbReference type="GO" id="GO:0005549">
    <property type="term" value="F:odorant binding"/>
    <property type="evidence" value="ECO:0007669"/>
    <property type="project" value="InterPro"/>
</dbReference>
<protein>
    <submittedName>
        <fullName evidence="1">Uncharacterized protein</fullName>
    </submittedName>
</protein>
<reference evidence="1" key="2">
    <citation type="submission" date="2022-06" db="UniProtKB">
        <authorList>
            <consortium name="EnsemblMetazoa"/>
        </authorList>
    </citation>
    <scope>IDENTIFICATION</scope>
    <source>
        <strain evidence="1">p50T (Dazao)</strain>
    </source>
</reference>
<accession>A0A8R2LY08</accession>
<evidence type="ECO:0000313" key="1">
    <source>
        <dbReference type="EnsemblMetazoa" id="XP_037868018.1"/>
    </source>
</evidence>
<dbReference type="CDD" id="cd23992">
    <property type="entry name" value="PBP_GOBP"/>
    <property type="match status" value="1"/>
</dbReference>
<dbReference type="SUPFAM" id="SSF47565">
    <property type="entry name" value="Insect pheromone/odorant-binding proteins"/>
    <property type="match status" value="1"/>
</dbReference>
<dbReference type="InterPro" id="IPR036728">
    <property type="entry name" value="PBP_GOBP_sf"/>
</dbReference>
<sequence>MVNKSEPFKMGASKEMRSFVILLNYGLLCCGQFMPEPLVYFQDYYYDIVTRDPDDLMREKENEVRALRAFQADCAEDVQVKPDLVVNLKSGDWQTEDVSLKKWALCVLMKLGLMTAQGVFKMNEAMSKIPDMNDKIIAEKLIDDCLSLQATTPHDAAWNYIKCHHQKDPEGNFSSLNIF</sequence>
<evidence type="ECO:0000313" key="2">
    <source>
        <dbReference type="Proteomes" id="UP000005204"/>
    </source>
</evidence>
<dbReference type="AlphaFoldDB" id="A0A8R2LY08"/>
<dbReference type="Gene3D" id="1.10.238.20">
    <property type="entry name" value="Pheromone/general odorant binding protein domain"/>
    <property type="match status" value="1"/>
</dbReference>
<dbReference type="InterPro" id="IPR006170">
    <property type="entry name" value="PBP/GOBP"/>
</dbReference>
<proteinExistence type="predicted"/>
<dbReference type="SMART" id="SM00708">
    <property type="entry name" value="PhBP"/>
    <property type="match status" value="1"/>
</dbReference>
<dbReference type="Pfam" id="PF01395">
    <property type="entry name" value="PBP_GOBP"/>
    <property type="match status" value="1"/>
</dbReference>
<reference evidence="2" key="1">
    <citation type="journal article" date="2008" name="Insect Biochem. Mol. Biol.">
        <title>The genome of a lepidopteran model insect, the silkworm Bombyx mori.</title>
        <authorList>
            <consortium name="International Silkworm Genome Consortium"/>
        </authorList>
    </citation>
    <scope>NUCLEOTIDE SEQUENCE [LARGE SCALE GENOMIC DNA]</scope>
    <source>
        <strain evidence="2">p50T</strain>
    </source>
</reference>
<name>A0A8R2LY08_BOMMO</name>
<keyword evidence="2" id="KW-1185">Reference proteome</keyword>